<feature type="domain" description="tRNA/rRNA methyltransferase SpoU type" evidence="8">
    <location>
        <begin position="2"/>
        <end position="143"/>
    </location>
</feature>
<dbReference type="SUPFAM" id="SSF75217">
    <property type="entry name" value="alpha/beta knot"/>
    <property type="match status" value="1"/>
</dbReference>
<dbReference type="EMBL" id="NFJD01000004">
    <property type="protein sequence ID" value="OUO56294.1"/>
    <property type="molecule type" value="Genomic_DNA"/>
</dbReference>
<dbReference type="PIRSF" id="PIRSF029256">
    <property type="entry name" value="SpoU_TrmH_prd"/>
    <property type="match status" value="1"/>
</dbReference>
<comment type="catalytic activity">
    <reaction evidence="6">
        <text>cytidine(34) in tRNA + S-adenosyl-L-methionine = 2'-O-methylcytidine(34) in tRNA + S-adenosyl-L-homocysteine + H(+)</text>
        <dbReference type="Rhea" id="RHEA:43084"/>
        <dbReference type="Rhea" id="RHEA-COMP:10331"/>
        <dbReference type="Rhea" id="RHEA-COMP:10332"/>
        <dbReference type="ChEBI" id="CHEBI:15378"/>
        <dbReference type="ChEBI" id="CHEBI:57856"/>
        <dbReference type="ChEBI" id="CHEBI:59789"/>
        <dbReference type="ChEBI" id="CHEBI:74495"/>
        <dbReference type="ChEBI" id="CHEBI:82748"/>
        <dbReference type="EC" id="2.1.1.207"/>
    </reaction>
</comment>
<keyword evidence="1 6" id="KW-0963">Cytoplasm</keyword>
<dbReference type="InterPro" id="IPR001537">
    <property type="entry name" value="SpoU_MeTrfase"/>
</dbReference>
<name>A0A1Y4DAR6_9BACT</name>
<organism evidence="9 10">
    <name type="scientific">Candidatus Avelusimicrobium gallicola</name>
    <dbReference type="NCBI Taxonomy" id="2562704"/>
    <lineage>
        <taxon>Bacteria</taxon>
        <taxon>Pseudomonadati</taxon>
        <taxon>Elusimicrobiota</taxon>
        <taxon>Elusimicrobia</taxon>
        <taxon>Elusimicrobiales</taxon>
        <taxon>Elusimicrobiaceae</taxon>
        <taxon>Candidatus Avelusimicrobium</taxon>
    </lineage>
</organism>
<keyword evidence="10" id="KW-1185">Reference proteome</keyword>
<evidence type="ECO:0000313" key="9">
    <source>
        <dbReference type="EMBL" id="OUO56294.1"/>
    </source>
</evidence>
<dbReference type="HAMAP" id="MF_01885">
    <property type="entry name" value="tRNA_methyltr_TrmL"/>
    <property type="match status" value="1"/>
</dbReference>
<dbReference type="GO" id="GO:0003723">
    <property type="term" value="F:RNA binding"/>
    <property type="evidence" value="ECO:0007669"/>
    <property type="project" value="InterPro"/>
</dbReference>
<keyword evidence="4 6" id="KW-0949">S-adenosyl-L-methionine</keyword>
<evidence type="ECO:0000259" key="8">
    <source>
        <dbReference type="Pfam" id="PF00588"/>
    </source>
</evidence>
<feature type="binding site" evidence="6 7">
    <location>
        <position position="102"/>
    </location>
    <ligand>
        <name>S-adenosyl-L-methionine</name>
        <dbReference type="ChEBI" id="CHEBI:59789"/>
    </ligand>
</feature>
<dbReference type="InterPro" id="IPR029026">
    <property type="entry name" value="tRNA_m1G_MTases_N"/>
</dbReference>
<comment type="function">
    <text evidence="6">Could methylate the ribose at the nucleotide 34 wobble position in tRNA.</text>
</comment>
<dbReference type="EC" id="2.1.1.207" evidence="6"/>
<dbReference type="InterPro" id="IPR029028">
    <property type="entry name" value="Alpha/beta_knot_MTases"/>
</dbReference>
<comment type="catalytic activity">
    <reaction evidence="6">
        <text>5-carboxymethylaminomethyluridine(34) in tRNA(Leu) + S-adenosyl-L-methionine = 5-carboxymethylaminomethyl-2'-O-methyluridine(34) in tRNA(Leu) + S-adenosyl-L-homocysteine + H(+)</text>
        <dbReference type="Rhea" id="RHEA:43088"/>
        <dbReference type="Rhea" id="RHEA-COMP:10333"/>
        <dbReference type="Rhea" id="RHEA-COMP:10334"/>
        <dbReference type="ChEBI" id="CHEBI:15378"/>
        <dbReference type="ChEBI" id="CHEBI:57856"/>
        <dbReference type="ChEBI" id="CHEBI:59789"/>
        <dbReference type="ChEBI" id="CHEBI:74508"/>
        <dbReference type="ChEBI" id="CHEBI:74511"/>
        <dbReference type="EC" id="2.1.1.207"/>
    </reaction>
</comment>
<sequence length="152" mass="17422">MLNIVLVNPEIPFNTGNIGRSCVATGTRLHLVGKLGFKIASKEIRRSGLDYWPHLDYRRYDTWEAFLEAEKPTEDNMFFLSTKGKTAYWDASFPPDAFLIFGAESCGLPKDFYERYRHRLFTIPMPGPVRSLNLSSSAAIVLFEAIRQNHFK</sequence>
<proteinExistence type="inferred from homology"/>
<evidence type="ECO:0000313" key="10">
    <source>
        <dbReference type="Proteomes" id="UP000196368"/>
    </source>
</evidence>
<evidence type="ECO:0000256" key="2">
    <source>
        <dbReference type="ARBA" id="ARBA00022603"/>
    </source>
</evidence>
<dbReference type="AlphaFoldDB" id="A0A1Y4DAR6"/>
<dbReference type="RefSeq" id="WP_087289229.1">
    <property type="nucleotide sequence ID" value="NZ_NFJD01000004.1"/>
</dbReference>
<dbReference type="PANTHER" id="PTHR42971:SF1">
    <property type="entry name" value="TRNA (CYTIDINE(34)-2'-O)-METHYLTRANSFERASE"/>
    <property type="match status" value="1"/>
</dbReference>
<comment type="subcellular location">
    <subcellularLocation>
        <location evidence="6">Cytoplasm</location>
    </subcellularLocation>
</comment>
<comment type="caution">
    <text evidence="9">The sequence shown here is derived from an EMBL/GenBank/DDBJ whole genome shotgun (WGS) entry which is preliminary data.</text>
</comment>
<dbReference type="Proteomes" id="UP000196368">
    <property type="component" value="Unassembled WGS sequence"/>
</dbReference>
<evidence type="ECO:0000256" key="4">
    <source>
        <dbReference type="ARBA" id="ARBA00022691"/>
    </source>
</evidence>
<reference evidence="10" key="1">
    <citation type="submission" date="2017-04" db="EMBL/GenBank/DDBJ databases">
        <title>Function of individual gut microbiota members based on whole genome sequencing of pure cultures obtained from chicken caecum.</title>
        <authorList>
            <person name="Medvecky M."/>
            <person name="Cejkova D."/>
            <person name="Polansky O."/>
            <person name="Karasova D."/>
            <person name="Kubasova T."/>
            <person name="Cizek A."/>
            <person name="Rychlik I."/>
        </authorList>
    </citation>
    <scope>NUCLEOTIDE SEQUENCE [LARGE SCALE GENOMIC DNA]</scope>
    <source>
        <strain evidence="10">An273</strain>
    </source>
</reference>
<feature type="binding site" evidence="6 7">
    <location>
        <position position="123"/>
    </location>
    <ligand>
        <name>S-adenosyl-L-methionine</name>
        <dbReference type="ChEBI" id="CHEBI:59789"/>
    </ligand>
</feature>
<dbReference type="GO" id="GO:0141102">
    <property type="term" value="F:tRNA (5-carboxymethylaminomethyluridine(34)-2'-O)-methyltransferase activity"/>
    <property type="evidence" value="ECO:0007669"/>
    <property type="project" value="RHEA"/>
</dbReference>
<evidence type="ECO:0000256" key="7">
    <source>
        <dbReference type="PIRSR" id="PIRSR029256-1"/>
    </source>
</evidence>
<evidence type="ECO:0000256" key="6">
    <source>
        <dbReference type="HAMAP-Rule" id="MF_01885"/>
    </source>
</evidence>
<dbReference type="PANTHER" id="PTHR42971">
    <property type="entry name" value="TRNA (CYTIDINE(34)-2'-O)-METHYLTRANSFERASE"/>
    <property type="match status" value="1"/>
</dbReference>
<dbReference type="OrthoDB" id="9789043at2"/>
<dbReference type="Gene3D" id="3.40.1280.10">
    <property type="match status" value="1"/>
</dbReference>
<dbReference type="GO" id="GO:0002130">
    <property type="term" value="P:wobble position ribose methylation"/>
    <property type="evidence" value="ECO:0007669"/>
    <property type="project" value="TreeGrafter"/>
</dbReference>
<protein>
    <recommendedName>
        <fullName evidence="6">Putative tRNA (cytidine(34)-2'-O)-methyltransferase</fullName>
        <ecNumber evidence="6">2.1.1.207</ecNumber>
    </recommendedName>
    <alternativeName>
        <fullName evidence="6">tRNA (cytidine/uridine-2'-O-)-methyltransferase</fullName>
    </alternativeName>
</protein>
<gene>
    <name evidence="9" type="ORF">B5F75_06675</name>
</gene>
<keyword evidence="5 6" id="KW-0819">tRNA processing</keyword>
<dbReference type="Pfam" id="PF00588">
    <property type="entry name" value="SpoU_methylase"/>
    <property type="match status" value="1"/>
</dbReference>
<evidence type="ECO:0000256" key="3">
    <source>
        <dbReference type="ARBA" id="ARBA00022679"/>
    </source>
</evidence>
<accession>A0A1Y4DAR6</accession>
<dbReference type="InterPro" id="IPR016914">
    <property type="entry name" value="TrmL"/>
</dbReference>
<keyword evidence="2 6" id="KW-0489">Methyltransferase</keyword>
<evidence type="ECO:0000256" key="1">
    <source>
        <dbReference type="ARBA" id="ARBA00022490"/>
    </source>
</evidence>
<dbReference type="GO" id="GO:0141098">
    <property type="term" value="F:tRNA (cytidine(34)-2'-O)-methyltransferase activity"/>
    <property type="evidence" value="ECO:0007669"/>
    <property type="project" value="RHEA"/>
</dbReference>
<feature type="binding site" evidence="6 7">
    <location>
        <position position="131"/>
    </location>
    <ligand>
        <name>S-adenosyl-L-methionine</name>
        <dbReference type="ChEBI" id="CHEBI:59789"/>
    </ligand>
</feature>
<comment type="similarity">
    <text evidence="6">Belongs to the class IV-like SAM-binding methyltransferase superfamily. RNA methyltransferase TrmH family. TrmL subfamily.</text>
</comment>
<evidence type="ECO:0000256" key="5">
    <source>
        <dbReference type="ARBA" id="ARBA00022694"/>
    </source>
</evidence>
<dbReference type="GO" id="GO:0005737">
    <property type="term" value="C:cytoplasm"/>
    <property type="evidence" value="ECO:0007669"/>
    <property type="project" value="UniProtKB-SubCell"/>
</dbReference>
<keyword evidence="3 6" id="KW-0808">Transferase</keyword>
<feature type="binding site" evidence="6 7">
    <location>
        <position position="80"/>
    </location>
    <ligand>
        <name>S-adenosyl-L-methionine</name>
        <dbReference type="ChEBI" id="CHEBI:59789"/>
    </ligand>
</feature>
<dbReference type="CDD" id="cd18094">
    <property type="entry name" value="SpoU-like_TrmL"/>
    <property type="match status" value="1"/>
</dbReference>